<keyword evidence="13" id="KW-0472">Membrane</keyword>
<accession>A0A066VQM5</accession>
<dbReference type="PANTHER" id="PTHR12868">
    <property type="entry name" value="NADH-UBIQUINONE OXIDOREDUCTASE B22 SUBUNIT"/>
    <property type="match status" value="1"/>
</dbReference>
<dbReference type="HOGENOM" id="CLU_1215524_0_0_1"/>
<protein>
    <recommendedName>
        <fullName evidence="5">NADH dehydrogenase [ubiquinone] 1 beta subcomplex subunit 9</fullName>
    </recommendedName>
    <alternativeName>
        <fullName evidence="14">Complex I-B22</fullName>
    </alternativeName>
    <alternativeName>
        <fullName evidence="15">NADH-ubiquinone oxidoreductase B22 subunit</fullName>
    </alternativeName>
</protein>
<keyword evidence="8" id="KW-0679">Respiratory chain</keyword>
<organism evidence="17 18">
    <name type="scientific">Tilletiaria anomala (strain ATCC 24038 / CBS 436.72 / UBC 951)</name>
    <dbReference type="NCBI Taxonomy" id="1037660"/>
    <lineage>
        <taxon>Eukaryota</taxon>
        <taxon>Fungi</taxon>
        <taxon>Dikarya</taxon>
        <taxon>Basidiomycota</taxon>
        <taxon>Ustilaginomycotina</taxon>
        <taxon>Exobasidiomycetes</taxon>
        <taxon>Georgefischeriales</taxon>
        <taxon>Tilletiariaceae</taxon>
        <taxon>Tilletiaria</taxon>
    </lineage>
</organism>
<evidence type="ECO:0000256" key="12">
    <source>
        <dbReference type="ARBA" id="ARBA00023128"/>
    </source>
</evidence>
<gene>
    <name evidence="17" type="ORF">K437DRAFT_225447</name>
</gene>
<sequence length="228" mass="26203">MLQPSPSILFILAHRLQQRLACKTILVRTPGSPSTLLALFRKVQAGAGALDTSSANPLATHCRDLRAAILRATMSSATRLPTAFSTAHRQYVMSLYRRYLRTSLDWCIRRDVWRNRAIEIRAEFERNRNIRNPRELARVLQEAEENLKRISHPDPYRPAMFEDGTKWCVSLQLAKWLSEVLIFLTLYTLPLIGSLSLRSIMLLGRGTCQCVHTLTFRCLIKLRVVRRC</sequence>
<keyword evidence="18" id="KW-1185">Reference proteome</keyword>
<keyword evidence="12" id="KW-0496">Mitochondrion</keyword>
<dbReference type="InterPro" id="IPR033034">
    <property type="entry name" value="NDUFB9"/>
</dbReference>
<dbReference type="OrthoDB" id="13598at2759"/>
<evidence type="ECO:0000256" key="7">
    <source>
        <dbReference type="ARBA" id="ARBA00022553"/>
    </source>
</evidence>
<evidence type="ECO:0000313" key="18">
    <source>
        <dbReference type="Proteomes" id="UP000027361"/>
    </source>
</evidence>
<evidence type="ECO:0000256" key="13">
    <source>
        <dbReference type="ARBA" id="ARBA00023136"/>
    </source>
</evidence>
<dbReference type="InterPro" id="IPR045292">
    <property type="entry name" value="Complex1_LYR_NDUFB9_LYRM3"/>
</dbReference>
<dbReference type="PANTHER" id="PTHR12868:SF0">
    <property type="entry name" value="NADH DEHYDROGENASE [UBIQUINONE] 1 BETA SUBCOMPLEX SUBUNIT 9"/>
    <property type="match status" value="1"/>
</dbReference>
<comment type="similarity">
    <text evidence="3">Belongs to the complex I LYR family.</text>
</comment>
<dbReference type="GO" id="GO:0005743">
    <property type="term" value="C:mitochondrial inner membrane"/>
    <property type="evidence" value="ECO:0007669"/>
    <property type="project" value="UniProtKB-SubCell"/>
</dbReference>
<evidence type="ECO:0000256" key="8">
    <source>
        <dbReference type="ARBA" id="ARBA00022660"/>
    </source>
</evidence>
<keyword evidence="10" id="KW-0249">Electron transport</keyword>
<comment type="function">
    <text evidence="1">Accessory subunit of the mitochondrial membrane respiratory chain NADH dehydrogenase (Complex I), that is believed to be not involved in catalysis. Complex I functions in the transfer of electrons from NADH to the respiratory chain. The immediate electron acceptor for the enzyme is believed to be ubiquinone.</text>
</comment>
<evidence type="ECO:0000256" key="3">
    <source>
        <dbReference type="ARBA" id="ARBA00009508"/>
    </source>
</evidence>
<feature type="domain" description="Complex 1 LYR protein" evidence="16">
    <location>
        <begin position="92"/>
        <end position="148"/>
    </location>
</feature>
<evidence type="ECO:0000256" key="4">
    <source>
        <dbReference type="ARBA" id="ARBA00011790"/>
    </source>
</evidence>
<dbReference type="CDD" id="cd20263">
    <property type="entry name" value="Complex1_LYR_NDUFB9_LYRM3"/>
    <property type="match status" value="1"/>
</dbReference>
<evidence type="ECO:0000256" key="6">
    <source>
        <dbReference type="ARBA" id="ARBA00022448"/>
    </source>
</evidence>
<evidence type="ECO:0000256" key="10">
    <source>
        <dbReference type="ARBA" id="ARBA00022982"/>
    </source>
</evidence>
<comment type="subcellular location">
    <subcellularLocation>
        <location evidence="2">Mitochondrion inner membrane</location>
        <topology evidence="2">Peripheral membrane protein</topology>
        <orientation evidence="2">Matrix side</orientation>
    </subcellularLocation>
</comment>
<evidence type="ECO:0000256" key="11">
    <source>
        <dbReference type="ARBA" id="ARBA00022990"/>
    </source>
</evidence>
<dbReference type="EMBL" id="JMSN01000058">
    <property type="protein sequence ID" value="KDN43766.1"/>
    <property type="molecule type" value="Genomic_DNA"/>
</dbReference>
<keyword evidence="6" id="KW-0813">Transport</keyword>
<evidence type="ECO:0000256" key="9">
    <source>
        <dbReference type="ARBA" id="ARBA00022792"/>
    </source>
</evidence>
<evidence type="ECO:0000256" key="15">
    <source>
        <dbReference type="ARBA" id="ARBA00032528"/>
    </source>
</evidence>
<comment type="subunit">
    <text evidence="4">Mammalian complex I is composed of 45 different subunits.</text>
</comment>
<dbReference type="RefSeq" id="XP_013242481.1">
    <property type="nucleotide sequence ID" value="XM_013387027.1"/>
</dbReference>
<evidence type="ECO:0000313" key="17">
    <source>
        <dbReference type="EMBL" id="KDN43766.1"/>
    </source>
</evidence>
<evidence type="ECO:0000256" key="1">
    <source>
        <dbReference type="ARBA" id="ARBA00002920"/>
    </source>
</evidence>
<evidence type="ECO:0000259" key="16">
    <source>
        <dbReference type="Pfam" id="PF05347"/>
    </source>
</evidence>
<dbReference type="Proteomes" id="UP000027361">
    <property type="component" value="Unassembled WGS sequence"/>
</dbReference>
<name>A0A066VQM5_TILAU</name>
<comment type="caution">
    <text evidence="17">The sequence shown here is derived from an EMBL/GenBank/DDBJ whole genome shotgun (WGS) entry which is preliminary data.</text>
</comment>
<keyword evidence="7" id="KW-0597">Phosphoprotein</keyword>
<proteinExistence type="inferred from homology"/>
<dbReference type="AlphaFoldDB" id="A0A066VQM5"/>
<keyword evidence="9" id="KW-0999">Mitochondrion inner membrane</keyword>
<dbReference type="InParanoid" id="A0A066VQM5"/>
<evidence type="ECO:0000256" key="2">
    <source>
        <dbReference type="ARBA" id="ARBA00004443"/>
    </source>
</evidence>
<dbReference type="GO" id="GO:0006120">
    <property type="term" value="P:mitochondrial electron transport, NADH to ubiquinone"/>
    <property type="evidence" value="ECO:0007669"/>
    <property type="project" value="InterPro"/>
</dbReference>
<evidence type="ECO:0000256" key="14">
    <source>
        <dbReference type="ARBA" id="ARBA00030192"/>
    </source>
</evidence>
<dbReference type="InterPro" id="IPR008011">
    <property type="entry name" value="Complex1_LYR_dom"/>
</dbReference>
<reference evidence="17 18" key="1">
    <citation type="submission" date="2014-05" db="EMBL/GenBank/DDBJ databases">
        <title>Draft genome sequence of a rare smut relative, Tilletiaria anomala UBC 951.</title>
        <authorList>
            <consortium name="DOE Joint Genome Institute"/>
            <person name="Toome M."/>
            <person name="Kuo A."/>
            <person name="Henrissat B."/>
            <person name="Lipzen A."/>
            <person name="Tritt A."/>
            <person name="Yoshinaga Y."/>
            <person name="Zane M."/>
            <person name="Barry K."/>
            <person name="Grigoriev I.V."/>
            <person name="Spatafora J.W."/>
            <person name="Aimea M.C."/>
        </authorList>
    </citation>
    <scope>NUCLEOTIDE SEQUENCE [LARGE SCALE GENOMIC DNA]</scope>
    <source>
        <strain evidence="17 18">UBC 951</strain>
    </source>
</reference>
<dbReference type="GeneID" id="25262521"/>
<dbReference type="STRING" id="1037660.A0A066VQM5"/>
<keyword evidence="11" id="KW-0007">Acetylation</keyword>
<dbReference type="Pfam" id="PF05347">
    <property type="entry name" value="Complex1_LYR"/>
    <property type="match status" value="1"/>
</dbReference>
<evidence type="ECO:0000256" key="5">
    <source>
        <dbReference type="ARBA" id="ARBA00018684"/>
    </source>
</evidence>